<dbReference type="EMBL" id="ML987196">
    <property type="protein sequence ID" value="KAF2248448.1"/>
    <property type="molecule type" value="Genomic_DNA"/>
</dbReference>
<keyword evidence="4" id="KW-1185">Reference proteome</keyword>
<reference evidence="3" key="1">
    <citation type="journal article" date="2020" name="Stud. Mycol.">
        <title>101 Dothideomycetes genomes: a test case for predicting lifestyles and emergence of pathogens.</title>
        <authorList>
            <person name="Haridas S."/>
            <person name="Albert R."/>
            <person name="Binder M."/>
            <person name="Bloem J."/>
            <person name="Labutti K."/>
            <person name="Salamov A."/>
            <person name="Andreopoulos B."/>
            <person name="Baker S."/>
            <person name="Barry K."/>
            <person name="Bills G."/>
            <person name="Bluhm B."/>
            <person name="Cannon C."/>
            <person name="Castanera R."/>
            <person name="Culley D."/>
            <person name="Daum C."/>
            <person name="Ezra D."/>
            <person name="Gonzalez J."/>
            <person name="Henrissat B."/>
            <person name="Kuo A."/>
            <person name="Liang C."/>
            <person name="Lipzen A."/>
            <person name="Lutzoni F."/>
            <person name="Magnuson J."/>
            <person name="Mondo S."/>
            <person name="Nolan M."/>
            <person name="Ohm R."/>
            <person name="Pangilinan J."/>
            <person name="Park H.-J."/>
            <person name="Ramirez L."/>
            <person name="Alfaro M."/>
            <person name="Sun H."/>
            <person name="Tritt A."/>
            <person name="Yoshinaga Y."/>
            <person name="Zwiers L.-H."/>
            <person name="Turgeon B."/>
            <person name="Goodwin S."/>
            <person name="Spatafora J."/>
            <person name="Crous P."/>
            <person name="Grigoriev I."/>
        </authorList>
    </citation>
    <scope>NUCLEOTIDE SEQUENCE</scope>
    <source>
        <strain evidence="3">CBS 122368</strain>
    </source>
</reference>
<proteinExistence type="predicted"/>
<dbReference type="OrthoDB" id="3935706at2759"/>
<evidence type="ECO:0000256" key="1">
    <source>
        <dbReference type="SAM" id="MobiDB-lite"/>
    </source>
</evidence>
<feature type="compositionally biased region" description="Acidic residues" evidence="1">
    <location>
        <begin position="547"/>
        <end position="558"/>
    </location>
</feature>
<feature type="compositionally biased region" description="Low complexity" evidence="1">
    <location>
        <begin position="526"/>
        <end position="537"/>
    </location>
</feature>
<organism evidence="3 4">
    <name type="scientific">Trematosphaeria pertusa</name>
    <dbReference type="NCBI Taxonomy" id="390896"/>
    <lineage>
        <taxon>Eukaryota</taxon>
        <taxon>Fungi</taxon>
        <taxon>Dikarya</taxon>
        <taxon>Ascomycota</taxon>
        <taxon>Pezizomycotina</taxon>
        <taxon>Dothideomycetes</taxon>
        <taxon>Pleosporomycetidae</taxon>
        <taxon>Pleosporales</taxon>
        <taxon>Massarineae</taxon>
        <taxon>Trematosphaeriaceae</taxon>
        <taxon>Trematosphaeria</taxon>
    </lineage>
</organism>
<gene>
    <name evidence="3" type="ORF">BU26DRAFT_520126</name>
</gene>
<dbReference type="GeneID" id="54582558"/>
<feature type="region of interest" description="Disordered" evidence="1">
    <location>
        <begin position="504"/>
        <end position="577"/>
    </location>
</feature>
<dbReference type="Pfam" id="PF12937">
    <property type="entry name" value="F-box-like"/>
    <property type="match status" value="1"/>
</dbReference>
<evidence type="ECO:0000313" key="3">
    <source>
        <dbReference type="EMBL" id="KAF2248448.1"/>
    </source>
</evidence>
<protein>
    <recommendedName>
        <fullName evidence="2">F-box domain-containing protein</fullName>
    </recommendedName>
</protein>
<dbReference type="AlphaFoldDB" id="A0A6A6IEF6"/>
<dbReference type="RefSeq" id="XP_033683452.1">
    <property type="nucleotide sequence ID" value="XM_033829228.1"/>
</dbReference>
<sequence length="577" mass="64905">MPGLLDLSPELLLSVASFVSQMDLLNVSLTCKRLHDTTEPELYREYSNHRVYDRSVVPFLKRLLNRPQLAKHVHRLDLRWWRTLKYLNPAFASTSFIFPLRDEPSDIDYGTFTEAAKAVGVIRSIPPFSEKSRIMEKVLSHSDQDSRFDDSWCLDIYGAGLDIKDVPYDDKFCQLLRVGLDDPYVVLLMALLPNLHEMFLEGSTDADALPWGLPVHALRTLRRFSAKAIDGNLSRPLSFFHGLIQSKAMETFEINGAGSWRPSNDNGHVPSPLRLPVESLRLTRMVLQWCNFTYADMQTLLSACCILKSFHYSRGASHSGPDGLTTNELLQLLAAHKETLEELCLYMCSVPDESQGSWAIDSLADFHCLRRVETAAAMWPHLAGKGVEQEWEILTDADRLYHRLPPSLIDVVFVAGYKIHRPQIEDLLSLHQDRFPELRSLKIVTAGPGSYGSELRGSATFITEHILEYHVWHGTIFERNDTKNQLLQLCWTGTKYELLDRQQGDAPRVGYPPLPMRAPDYEESESASLDSSFTSSDRTGGDHSAEDPDMEDFSEDGESPSSGDADEQLGGGGSVDG</sequence>
<accession>A0A6A6IEF6</accession>
<dbReference type="Proteomes" id="UP000800094">
    <property type="component" value="Unassembled WGS sequence"/>
</dbReference>
<evidence type="ECO:0000259" key="2">
    <source>
        <dbReference type="PROSITE" id="PS50181"/>
    </source>
</evidence>
<name>A0A6A6IEF6_9PLEO</name>
<dbReference type="InterPro" id="IPR036047">
    <property type="entry name" value="F-box-like_dom_sf"/>
</dbReference>
<dbReference type="SUPFAM" id="SSF81383">
    <property type="entry name" value="F-box domain"/>
    <property type="match status" value="1"/>
</dbReference>
<evidence type="ECO:0000313" key="4">
    <source>
        <dbReference type="Proteomes" id="UP000800094"/>
    </source>
</evidence>
<feature type="domain" description="F-box" evidence="2">
    <location>
        <begin position="1"/>
        <end position="46"/>
    </location>
</feature>
<dbReference type="PROSITE" id="PS50181">
    <property type="entry name" value="FBOX"/>
    <property type="match status" value="1"/>
</dbReference>
<dbReference type="InterPro" id="IPR001810">
    <property type="entry name" value="F-box_dom"/>
</dbReference>